<proteinExistence type="predicted"/>
<reference evidence="2" key="1">
    <citation type="submission" date="2015-02" db="EMBL/GenBank/DDBJ databases">
        <authorList>
            <person name="Chooi Y.-H."/>
        </authorList>
    </citation>
    <scope>NUCLEOTIDE SEQUENCE [LARGE SCALE GENOMIC DNA]</scope>
    <source>
        <strain evidence="2">E3</strain>
    </source>
</reference>
<dbReference type="Proteomes" id="UP000039324">
    <property type="component" value="Unassembled WGS sequence"/>
</dbReference>
<sequence>MMSSKNAASLRGSRNRKGSTMSSSASGPDGPDVVRPRVQHNDTRRVLNTRSTCNWLRYCLIVSLLRLSVFRTHVKKRANSRYPRRRGHLSGTSRRMTAVLAACVAMSGPKPTLPCRLYTPPRRSACKKSLSFVRGVLDVVGRFERDAGDGGNGALGFIGPSCRPRPPKSSAVVG</sequence>
<organism evidence="2 3">
    <name type="scientific">Plasmodiophora brassicae</name>
    <name type="common">Clubroot disease agent</name>
    <dbReference type="NCBI Taxonomy" id="37360"/>
    <lineage>
        <taxon>Eukaryota</taxon>
        <taxon>Sar</taxon>
        <taxon>Rhizaria</taxon>
        <taxon>Endomyxa</taxon>
        <taxon>Phytomyxea</taxon>
        <taxon>Plasmodiophorida</taxon>
        <taxon>Plasmodiophoridae</taxon>
        <taxon>Plasmodiophora</taxon>
    </lineage>
</organism>
<evidence type="ECO:0000313" key="2">
    <source>
        <dbReference type="EMBL" id="CEP02686.1"/>
    </source>
</evidence>
<feature type="region of interest" description="Disordered" evidence="1">
    <location>
        <begin position="1"/>
        <end position="41"/>
    </location>
</feature>
<evidence type="ECO:0000313" key="3">
    <source>
        <dbReference type="Proteomes" id="UP000039324"/>
    </source>
</evidence>
<accession>A0A0G4J605</accession>
<dbReference type="EMBL" id="CDSF01000133">
    <property type="protein sequence ID" value="CEP02686.1"/>
    <property type="molecule type" value="Genomic_DNA"/>
</dbReference>
<evidence type="ECO:0000256" key="1">
    <source>
        <dbReference type="SAM" id="MobiDB-lite"/>
    </source>
</evidence>
<name>A0A0G4J605_PLABS</name>
<keyword evidence="3" id="KW-1185">Reference proteome</keyword>
<feature type="compositionally biased region" description="Basic and acidic residues" evidence="1">
    <location>
        <begin position="32"/>
        <end position="41"/>
    </location>
</feature>
<gene>
    <name evidence="2" type="ORF">PBRA_002654</name>
</gene>
<dbReference type="AlphaFoldDB" id="A0A0G4J605"/>
<protein>
    <submittedName>
        <fullName evidence="2">Uncharacterized protein</fullName>
    </submittedName>
</protein>